<accession>W8TKI8</accession>
<keyword evidence="2" id="KW-1185">Reference proteome</keyword>
<dbReference type="AlphaFoldDB" id="W8TKI8"/>
<dbReference type="HOGENOM" id="CLU_108876_1_1_9"/>
<dbReference type="Pfam" id="PF14014">
    <property type="entry name" value="DUF4230"/>
    <property type="match status" value="1"/>
</dbReference>
<sequence length="192" mass="21736">MNKSSRKLVIAATIIALLIGVYAITDFVTQKDDMKSDIVRERITSISELAVLKYEYKDIALLEDSKKIGDIELPFTQKSLLIVFGGYMKAGVDLESADIDVEGKSITVYIDGASITDNVIDEKDIRIYDEKSALFNRIESNDILELLSNEKARVEKEALDRGFLEEADKRAKEVLESYLRAMDFEDVKIEIR</sequence>
<evidence type="ECO:0008006" key="3">
    <source>
        <dbReference type="Google" id="ProtNLM"/>
    </source>
</evidence>
<dbReference type="KEGG" id="eac:EAL2_c13970"/>
<dbReference type="EMBL" id="CP007452">
    <property type="protein sequence ID" value="AHM56692.1"/>
    <property type="molecule type" value="Genomic_DNA"/>
</dbReference>
<gene>
    <name evidence="1" type="ORF">EAL2_c13970</name>
</gene>
<dbReference type="STRING" id="1286171.EAL2_c13970"/>
<protein>
    <recommendedName>
        <fullName evidence="3">DUF4230 domain-containing protein</fullName>
    </recommendedName>
</protein>
<proteinExistence type="predicted"/>
<organism evidence="1 2">
    <name type="scientific">Peptoclostridium acidaminophilum DSM 3953</name>
    <dbReference type="NCBI Taxonomy" id="1286171"/>
    <lineage>
        <taxon>Bacteria</taxon>
        <taxon>Bacillati</taxon>
        <taxon>Bacillota</taxon>
        <taxon>Clostridia</taxon>
        <taxon>Peptostreptococcales</taxon>
        <taxon>Peptoclostridiaceae</taxon>
        <taxon>Peptoclostridium</taxon>
    </lineage>
</organism>
<dbReference type="eggNOG" id="ENOG50313N4">
    <property type="taxonomic scope" value="Bacteria"/>
</dbReference>
<dbReference type="Proteomes" id="UP000019591">
    <property type="component" value="Chromosome"/>
</dbReference>
<name>W8TKI8_PEPAC</name>
<dbReference type="InterPro" id="IPR025324">
    <property type="entry name" value="DUF4230"/>
</dbReference>
<dbReference type="PATRIC" id="fig|1286171.3.peg.1347"/>
<dbReference type="OrthoDB" id="359931at2"/>
<reference evidence="1 2" key="1">
    <citation type="journal article" date="2014" name="Genome Announc.">
        <title>Complete Genome Sequence of Amino Acid-Utilizing Eubacterium acidaminophilum al-2 (DSM 3953).</title>
        <authorList>
            <person name="Poehlein A."/>
            <person name="Andreesen J.R."/>
            <person name="Daniel R."/>
        </authorList>
    </citation>
    <scope>NUCLEOTIDE SEQUENCE [LARGE SCALE GENOMIC DNA]</scope>
    <source>
        <strain evidence="1 2">DSM 3953</strain>
    </source>
</reference>
<evidence type="ECO:0000313" key="2">
    <source>
        <dbReference type="Proteomes" id="UP000019591"/>
    </source>
</evidence>
<evidence type="ECO:0000313" key="1">
    <source>
        <dbReference type="EMBL" id="AHM56692.1"/>
    </source>
</evidence>
<dbReference type="RefSeq" id="WP_025435676.1">
    <property type="nucleotide sequence ID" value="NZ_CP007452.1"/>
</dbReference>